<keyword evidence="6" id="KW-1185">Reference proteome</keyword>
<keyword evidence="1 3" id="KW-0853">WD repeat</keyword>
<dbReference type="InterPro" id="IPR056884">
    <property type="entry name" value="NPHP3-like_N"/>
</dbReference>
<evidence type="ECO:0000256" key="1">
    <source>
        <dbReference type="ARBA" id="ARBA00022574"/>
    </source>
</evidence>
<feature type="domain" description="NACHT" evidence="4">
    <location>
        <begin position="216"/>
        <end position="364"/>
    </location>
</feature>
<evidence type="ECO:0000256" key="3">
    <source>
        <dbReference type="PROSITE-ProRule" id="PRU00221"/>
    </source>
</evidence>
<dbReference type="PANTHER" id="PTHR22847:SF637">
    <property type="entry name" value="WD REPEAT DOMAIN 5B"/>
    <property type="match status" value="1"/>
</dbReference>
<dbReference type="CDD" id="cd00200">
    <property type="entry name" value="WD40"/>
    <property type="match status" value="1"/>
</dbReference>
<dbReference type="SUPFAM" id="SSF50978">
    <property type="entry name" value="WD40 repeat-like"/>
    <property type="match status" value="1"/>
</dbReference>
<reference evidence="5 6" key="1">
    <citation type="submission" date="2015-07" db="EMBL/GenBank/DDBJ databases">
        <authorList>
            <person name="Noorani M."/>
        </authorList>
    </citation>
    <scope>NUCLEOTIDE SEQUENCE [LARGE SCALE GENOMIC DNA]</scope>
    <source>
        <strain evidence="5">BBA 69670</strain>
    </source>
</reference>
<name>A0A0K6FN55_9AGAM</name>
<dbReference type="PROSITE" id="PS50294">
    <property type="entry name" value="WD_REPEATS_REGION"/>
    <property type="match status" value="2"/>
</dbReference>
<feature type="repeat" description="WD" evidence="3">
    <location>
        <begin position="1072"/>
        <end position="1106"/>
    </location>
</feature>
<dbReference type="PANTHER" id="PTHR22847">
    <property type="entry name" value="WD40 REPEAT PROTEIN"/>
    <property type="match status" value="1"/>
</dbReference>
<dbReference type="PROSITE" id="PS50837">
    <property type="entry name" value="NACHT"/>
    <property type="match status" value="1"/>
</dbReference>
<dbReference type="InterPro" id="IPR036322">
    <property type="entry name" value="WD40_repeat_dom_sf"/>
</dbReference>
<dbReference type="InterPro" id="IPR027417">
    <property type="entry name" value="P-loop_NTPase"/>
</dbReference>
<evidence type="ECO:0000259" key="4">
    <source>
        <dbReference type="PROSITE" id="PS50837"/>
    </source>
</evidence>
<feature type="repeat" description="WD" evidence="3">
    <location>
        <begin position="1108"/>
        <end position="1147"/>
    </location>
</feature>
<organism evidence="5 6">
    <name type="scientific">Rhizoctonia solani</name>
    <dbReference type="NCBI Taxonomy" id="456999"/>
    <lineage>
        <taxon>Eukaryota</taxon>
        <taxon>Fungi</taxon>
        <taxon>Dikarya</taxon>
        <taxon>Basidiomycota</taxon>
        <taxon>Agaricomycotina</taxon>
        <taxon>Agaricomycetes</taxon>
        <taxon>Cantharellales</taxon>
        <taxon>Ceratobasidiaceae</taxon>
        <taxon>Rhizoctonia</taxon>
    </lineage>
</organism>
<dbReference type="AlphaFoldDB" id="A0A0K6FN55"/>
<dbReference type="PROSITE" id="PS50082">
    <property type="entry name" value="WD_REPEATS_2"/>
    <property type="match status" value="4"/>
</dbReference>
<dbReference type="Pfam" id="PF24883">
    <property type="entry name" value="NPHP3_N"/>
    <property type="match status" value="1"/>
</dbReference>
<dbReference type="Pfam" id="PF00400">
    <property type="entry name" value="WD40"/>
    <property type="match status" value="6"/>
</dbReference>
<dbReference type="SMART" id="SM00320">
    <property type="entry name" value="WD40"/>
    <property type="match status" value="7"/>
</dbReference>
<dbReference type="SUPFAM" id="SSF82171">
    <property type="entry name" value="DPP6 N-terminal domain-like"/>
    <property type="match status" value="1"/>
</dbReference>
<dbReference type="GO" id="GO:1990234">
    <property type="term" value="C:transferase complex"/>
    <property type="evidence" value="ECO:0007669"/>
    <property type="project" value="UniProtKB-ARBA"/>
</dbReference>
<evidence type="ECO:0000313" key="5">
    <source>
        <dbReference type="EMBL" id="CUA67671.1"/>
    </source>
</evidence>
<dbReference type="InterPro" id="IPR015943">
    <property type="entry name" value="WD40/YVTN_repeat-like_dom_sf"/>
</dbReference>
<proteinExistence type="predicted"/>
<dbReference type="InterPro" id="IPR001680">
    <property type="entry name" value="WD40_rpt"/>
</dbReference>
<dbReference type="EMBL" id="CYGV01000191">
    <property type="protein sequence ID" value="CUA67671.1"/>
    <property type="molecule type" value="Genomic_DNA"/>
</dbReference>
<keyword evidence="2" id="KW-0677">Repeat</keyword>
<gene>
    <name evidence="5" type="ORF">RSOLAG22IIIB_07515</name>
</gene>
<evidence type="ECO:0000256" key="2">
    <source>
        <dbReference type="ARBA" id="ARBA00022737"/>
    </source>
</evidence>
<dbReference type="SUPFAM" id="SSF52540">
    <property type="entry name" value="P-loop containing nucleoside triphosphate hydrolases"/>
    <property type="match status" value="1"/>
</dbReference>
<dbReference type="InterPro" id="IPR007111">
    <property type="entry name" value="NACHT_NTPase"/>
</dbReference>
<evidence type="ECO:0000313" key="6">
    <source>
        <dbReference type="Proteomes" id="UP000044841"/>
    </source>
</evidence>
<dbReference type="Gene3D" id="3.40.50.300">
    <property type="entry name" value="P-loop containing nucleotide triphosphate hydrolases"/>
    <property type="match status" value="1"/>
</dbReference>
<dbReference type="InterPro" id="IPR019775">
    <property type="entry name" value="WD40_repeat_CS"/>
</dbReference>
<sequence length="1204" mass="133816">MAGLAQPSHIPSGATPTGKGLKIHATGVVKSAADMLKIGPLRDISDMLQGFADMYITKGKIQQEYEELQQQLQALLKIIEENCDGDDGLTIIPKVNDIREFIEGELNSLGNKQGGKQHGRLLEGSNNEERIITCCRRIQSYINQLSLDTSLSVLKMKEAQSKDRMSALIGRLLPSLSAWYNSNAGEDLKRRECTPGTRVDVLANLLGWANSNSVDTVYWLNGMAGTGKTTIAYSVCKELANKRKLSASFFCSRLRQECRDVKMIIPSIAYQLAQASPPFRSALSVVLEEDQDVHHKVLDVQFEVLIREPLLVNLASGPLIPGQMVVVIDALDECDNKESTRRILNILLSKTANLPIKFIVSSRPEPQIRDQMSEKNMISRLVLHELDTGKVQTDIERYFREELEPMIPPPNEEEITVLARKAGVLFIYAATVVRYISYDNFGRNPAARLRTILNASQIQGSTKSEEIDQLYATVLGAALGDQGIEREEREDMQQVLCAVICAREPLTIGALSELLEMKDEKRIYAALRPLWSVLHVVESNALVTTLHASFPDFMFDPMRSKEYYCDQNSQHKRIARLCFKCINQTQPHFNICKLETSYLLDEKVPELEEQVNRAIPLQLFYACRYWAEHMEEGNCVLGGIGDLRDFLSKRLLLWLEVLNLKKSIEAARECMRLLEGWCKLIAGEQELVELADDAKRFVDAFASNPIHQSTPHIYVSMLAFWPRSAPIAKHYAEFTRGPVEPEGTAMERRQRAHLATWAFDNAVDPMTLSPDGFCIALGIDDGVLVVDSSNGRVVLGPLACPEGRKTIAFSSDGSCILSGSFKYRHPHENATIVGWDTHTGNTVLGPYRIQSRDMRCLSFSPDCTCIATGCSYAVSLWDAKEGSILHYLATSNIVTALTFSPNGTRVAASCATIFQIWDTHTGNAILKLDSPGDLRYNLRSITYSPDDRHIIGVSNFHIDEYQHIYILDSQTGDQHSSPIDSATSGIHCIGCSPDSRYIVSGSQDQTVHVWDAQNGNMVLGPLKAHSQEITSVMFSFDGSHIISACEGGLICKWDARKHIIIPSSVEDSCGWIRCVKFSSDGTRFASGSEDGRICIWDADTGDMLVGPVEAHTTQITALDFLGHRVVSGSADGEIHIFDARNREVTLGPFRVDSRSIQAIAYSLDGELLATGSEQQGRTRCTFAMLEVPINEHYRALNLRLVTGR</sequence>
<dbReference type="Proteomes" id="UP000044841">
    <property type="component" value="Unassembled WGS sequence"/>
</dbReference>
<dbReference type="Gene3D" id="2.130.10.10">
    <property type="entry name" value="YVTN repeat-like/Quinoprotein amine dehydrogenase"/>
    <property type="match status" value="3"/>
</dbReference>
<accession>A0A0K6FN55</accession>
<dbReference type="PROSITE" id="PS00678">
    <property type="entry name" value="WD_REPEATS_1"/>
    <property type="match status" value="1"/>
</dbReference>
<protein>
    <submittedName>
        <fullName evidence="5">Vegetative incompatibility protein HET-E-1 [Podospora anserina]</fullName>
    </submittedName>
</protein>
<feature type="repeat" description="WD" evidence="3">
    <location>
        <begin position="979"/>
        <end position="1020"/>
    </location>
</feature>
<feature type="repeat" description="WD" evidence="3">
    <location>
        <begin position="1022"/>
        <end position="1054"/>
    </location>
</feature>